<gene>
    <name evidence="8" type="primary">pepA</name>
    <name evidence="10" type="ORF">CLV47_11065</name>
</gene>
<dbReference type="InterPro" id="IPR008283">
    <property type="entry name" value="Peptidase_M17_N"/>
</dbReference>
<evidence type="ECO:0000313" key="11">
    <source>
        <dbReference type="Proteomes" id="UP000237752"/>
    </source>
</evidence>
<dbReference type="Pfam" id="PF02789">
    <property type="entry name" value="Peptidase_M17_N"/>
    <property type="match status" value="1"/>
</dbReference>
<keyword evidence="8" id="KW-0479">Metal-binding</keyword>
<comment type="subcellular location">
    <subcellularLocation>
        <location evidence="8">Cytoplasm</location>
    </subcellularLocation>
</comment>
<dbReference type="Proteomes" id="UP000237752">
    <property type="component" value="Unassembled WGS sequence"/>
</dbReference>
<keyword evidence="11" id="KW-1185">Reference proteome</keyword>
<keyword evidence="6 8" id="KW-0378">Hydrolase</keyword>
<feature type="binding site" evidence="8">
    <location>
        <position position="273"/>
    </location>
    <ligand>
        <name>Mn(2+)</name>
        <dbReference type="ChEBI" id="CHEBI:29035"/>
        <label>2</label>
    </ligand>
</feature>
<dbReference type="InterPro" id="IPR011356">
    <property type="entry name" value="Leucine_aapep/pepB"/>
</dbReference>
<comment type="cofactor">
    <cofactor evidence="8">
        <name>Mn(2+)</name>
        <dbReference type="ChEBI" id="CHEBI:29035"/>
    </cofactor>
    <text evidence="8">Binds 2 manganese ions per subunit.</text>
</comment>
<accession>A0A2T0ZZ24</accession>
<dbReference type="HAMAP" id="MF_00181">
    <property type="entry name" value="Cytosol_peptidase_M17"/>
    <property type="match status" value="1"/>
</dbReference>
<dbReference type="EC" id="3.4.11.1" evidence="8"/>
<sequence>MTNLVLSDRPISGLKLDAIVIGTSSTDDTLTILPGAEALDEELGGTLADALSVLGAKGGEGEVIKLATLGQASVPLIVAVGLGAPVADSAYDTEQVRRAAGCAARALTGRAAAAITLPGVNGATDPELLGATAEGLMLGGYTFTEYKSEKVAAADAPVKKVSLLVDKARERTASAALKKAVSISEAVAMARDFIATPPSDLYPATFAAKAKAFGTAAGIKVEVLDEKRLATGGFGGILAVGGGSDRKPRLVRMTYTPTKTVKKSTPKLALVGKGITFDSGGISLKPGPKMDEMKTDMSGAAAIVASIVLIAALQLPISVVATIPMAENLPSGSAYRPADVVTFRNGKTAEILNTDAEGRVVLADAIARACEDKPDYLIETSTLTGAQVVALGKRTAGVMGSDEFRDVVTAAGNAVGEAAWAMPLPKEVRTGMDSLTADFANIGDGPGGMLAGGHFLKEFVTDGVQWAHIDIAGPSNNTGGSYGYTPKGPAGVPVRTILRVAEGLIG</sequence>
<comment type="catalytic activity">
    <reaction evidence="1 8">
        <text>Release of an N-terminal amino acid, Xaa-|-Yaa-, in which Xaa is preferably Leu, but may be other amino acids including Pro although not Arg or Lys, and Yaa may be Pro. Amino acid amides and methyl esters are also readily hydrolyzed, but rates on arylamides are exceedingly low.</text>
        <dbReference type="EC" id="3.4.11.1"/>
    </reaction>
</comment>
<feature type="binding site" evidence="8">
    <location>
        <position position="278"/>
    </location>
    <ligand>
        <name>Mn(2+)</name>
        <dbReference type="ChEBI" id="CHEBI:29035"/>
        <label>2</label>
    </ligand>
</feature>
<comment type="catalytic activity">
    <reaction evidence="2 8">
        <text>Release of an N-terminal amino acid, preferentially leucine, but not glutamic or aspartic acids.</text>
        <dbReference type="EC" id="3.4.11.10"/>
    </reaction>
</comment>
<feature type="binding site" evidence="8">
    <location>
        <position position="278"/>
    </location>
    <ligand>
        <name>Mn(2+)</name>
        <dbReference type="ChEBI" id="CHEBI:29035"/>
        <label>1</label>
    </ligand>
</feature>
<dbReference type="EMBL" id="PVUE01000010">
    <property type="protein sequence ID" value="PRZ41338.1"/>
    <property type="molecule type" value="Genomic_DNA"/>
</dbReference>
<feature type="binding site" evidence="8">
    <location>
        <position position="296"/>
    </location>
    <ligand>
        <name>Mn(2+)</name>
        <dbReference type="ChEBI" id="CHEBI:29035"/>
        <label>2</label>
    </ligand>
</feature>
<comment type="caution">
    <text evidence="10">The sequence shown here is derived from an EMBL/GenBank/DDBJ whole genome shotgun (WGS) entry which is preliminary data.</text>
</comment>
<dbReference type="InterPro" id="IPR000819">
    <property type="entry name" value="Peptidase_M17_C"/>
</dbReference>
<dbReference type="CDD" id="cd00433">
    <property type="entry name" value="Peptidase_M17"/>
    <property type="match status" value="1"/>
</dbReference>
<feature type="binding site" evidence="8">
    <location>
        <position position="357"/>
    </location>
    <ligand>
        <name>Mn(2+)</name>
        <dbReference type="ChEBI" id="CHEBI:29035"/>
        <label>2</label>
    </ligand>
</feature>
<dbReference type="GO" id="GO:0006508">
    <property type="term" value="P:proteolysis"/>
    <property type="evidence" value="ECO:0007669"/>
    <property type="project" value="UniProtKB-KW"/>
</dbReference>
<evidence type="ECO:0000256" key="5">
    <source>
        <dbReference type="ARBA" id="ARBA00022670"/>
    </source>
</evidence>
<evidence type="ECO:0000256" key="3">
    <source>
        <dbReference type="ARBA" id="ARBA00009528"/>
    </source>
</evidence>
<evidence type="ECO:0000256" key="8">
    <source>
        <dbReference type="HAMAP-Rule" id="MF_00181"/>
    </source>
</evidence>
<dbReference type="NCBIfam" id="NF002073">
    <property type="entry name" value="PRK00913.1-2"/>
    <property type="match status" value="1"/>
</dbReference>
<keyword evidence="8" id="KW-0464">Manganese</keyword>
<evidence type="ECO:0000256" key="7">
    <source>
        <dbReference type="ARBA" id="ARBA00049972"/>
    </source>
</evidence>
<dbReference type="GO" id="GO:0070006">
    <property type="term" value="F:metalloaminopeptidase activity"/>
    <property type="evidence" value="ECO:0007669"/>
    <property type="project" value="InterPro"/>
</dbReference>
<feature type="binding site" evidence="8">
    <location>
        <position position="355"/>
    </location>
    <ligand>
        <name>Mn(2+)</name>
        <dbReference type="ChEBI" id="CHEBI:29035"/>
        <label>1</label>
    </ligand>
</feature>
<dbReference type="Gene3D" id="3.40.220.10">
    <property type="entry name" value="Leucine Aminopeptidase, subunit E, domain 1"/>
    <property type="match status" value="1"/>
</dbReference>
<feature type="domain" description="Cytosol aminopeptidase" evidence="9">
    <location>
        <begin position="353"/>
        <end position="360"/>
    </location>
</feature>
<dbReference type="AlphaFoldDB" id="A0A2T0ZZ24"/>
<dbReference type="PANTHER" id="PTHR11963:SF23">
    <property type="entry name" value="CYTOSOL AMINOPEPTIDASE"/>
    <property type="match status" value="1"/>
</dbReference>
<dbReference type="Pfam" id="PF00883">
    <property type="entry name" value="Peptidase_M17"/>
    <property type="match status" value="1"/>
</dbReference>
<dbReference type="Gene3D" id="3.40.630.10">
    <property type="entry name" value="Zn peptidases"/>
    <property type="match status" value="1"/>
</dbReference>
<evidence type="ECO:0000259" key="9">
    <source>
        <dbReference type="PROSITE" id="PS00631"/>
    </source>
</evidence>
<evidence type="ECO:0000256" key="4">
    <source>
        <dbReference type="ARBA" id="ARBA00022438"/>
    </source>
</evidence>
<evidence type="ECO:0000256" key="1">
    <source>
        <dbReference type="ARBA" id="ARBA00000135"/>
    </source>
</evidence>
<dbReference type="GO" id="GO:0030145">
    <property type="term" value="F:manganese ion binding"/>
    <property type="evidence" value="ECO:0007669"/>
    <property type="project" value="UniProtKB-UniRule"/>
</dbReference>
<dbReference type="PANTHER" id="PTHR11963">
    <property type="entry name" value="LEUCINE AMINOPEPTIDASE-RELATED"/>
    <property type="match status" value="1"/>
</dbReference>
<feature type="binding site" evidence="8">
    <location>
        <position position="357"/>
    </location>
    <ligand>
        <name>Mn(2+)</name>
        <dbReference type="ChEBI" id="CHEBI:29035"/>
        <label>1</label>
    </ligand>
</feature>
<evidence type="ECO:0000256" key="2">
    <source>
        <dbReference type="ARBA" id="ARBA00000967"/>
    </source>
</evidence>
<comment type="similarity">
    <text evidence="3 8">Belongs to the peptidase M17 family.</text>
</comment>
<organism evidence="10 11">
    <name type="scientific">Antricoccus suffuscus</name>
    <dbReference type="NCBI Taxonomy" id="1629062"/>
    <lineage>
        <taxon>Bacteria</taxon>
        <taxon>Bacillati</taxon>
        <taxon>Actinomycetota</taxon>
        <taxon>Actinomycetes</taxon>
        <taxon>Geodermatophilales</taxon>
        <taxon>Antricoccaceae</taxon>
        <taxon>Antricoccus</taxon>
    </lineage>
</organism>
<feature type="active site" evidence="8">
    <location>
        <position position="359"/>
    </location>
</feature>
<dbReference type="GO" id="GO:0005737">
    <property type="term" value="C:cytoplasm"/>
    <property type="evidence" value="ECO:0007669"/>
    <property type="project" value="UniProtKB-SubCell"/>
</dbReference>
<evidence type="ECO:0000313" key="10">
    <source>
        <dbReference type="EMBL" id="PRZ41338.1"/>
    </source>
</evidence>
<feature type="active site" evidence="8">
    <location>
        <position position="285"/>
    </location>
</feature>
<dbReference type="OrthoDB" id="9809354at2"/>
<dbReference type="EC" id="3.4.11.10" evidence="8"/>
<dbReference type="PROSITE" id="PS00631">
    <property type="entry name" value="CYTOSOL_AP"/>
    <property type="match status" value="1"/>
</dbReference>
<comment type="function">
    <text evidence="7 8">Presumably involved in the processing and regular turnover of intracellular proteins. Catalyzes the removal of unsubstituted N-terminal amino acids from various peptides.</text>
</comment>
<keyword evidence="8" id="KW-0963">Cytoplasm</keyword>
<dbReference type="InterPro" id="IPR023042">
    <property type="entry name" value="Peptidase_M17_leu_NH2_pept"/>
</dbReference>
<evidence type="ECO:0000256" key="6">
    <source>
        <dbReference type="ARBA" id="ARBA00022801"/>
    </source>
</evidence>
<dbReference type="SUPFAM" id="SSF53187">
    <property type="entry name" value="Zn-dependent exopeptidases"/>
    <property type="match status" value="1"/>
</dbReference>
<dbReference type="SUPFAM" id="SSF52949">
    <property type="entry name" value="Macro domain-like"/>
    <property type="match status" value="1"/>
</dbReference>
<keyword evidence="5 8" id="KW-0645">Protease</keyword>
<name>A0A2T0ZZ24_9ACTN</name>
<proteinExistence type="inferred from homology"/>
<dbReference type="RefSeq" id="WP_106349419.1">
    <property type="nucleotide sequence ID" value="NZ_PVUE01000010.1"/>
</dbReference>
<dbReference type="PRINTS" id="PR00481">
    <property type="entry name" value="LAMNOPPTDASE"/>
</dbReference>
<keyword evidence="4 8" id="KW-0031">Aminopeptidase</keyword>
<protein>
    <recommendedName>
        <fullName evidence="8">Probable cytosol aminopeptidase</fullName>
        <ecNumber evidence="8">3.4.11.1</ecNumber>
    </recommendedName>
    <alternativeName>
        <fullName evidence="8">Leucine aminopeptidase</fullName>
        <shortName evidence="8">LAP</shortName>
        <ecNumber evidence="8">3.4.11.10</ecNumber>
    </alternativeName>
    <alternativeName>
        <fullName evidence="8">Leucyl aminopeptidase</fullName>
    </alternativeName>
</protein>
<dbReference type="InterPro" id="IPR043472">
    <property type="entry name" value="Macro_dom-like"/>
</dbReference>
<reference evidence="10 11" key="1">
    <citation type="submission" date="2018-03" db="EMBL/GenBank/DDBJ databases">
        <title>Genomic Encyclopedia of Archaeal and Bacterial Type Strains, Phase II (KMG-II): from individual species to whole genera.</title>
        <authorList>
            <person name="Goeker M."/>
        </authorList>
    </citation>
    <scope>NUCLEOTIDE SEQUENCE [LARGE SCALE GENOMIC DNA]</scope>
    <source>
        <strain evidence="10 11">DSM 100065</strain>
    </source>
</reference>